<sequence>MLDSIAYARLDCDYEVPMDTLRIFNHDLVKWVEENNPQHWGISKFKKMHWDKMTRSLLVEHKNGLVKWNRCIGPKIEENIALNIGKAWKMSGIPCDHACAVIWRMRFDVSDYVDDWYKYNLQEKIYSGSMRTLVTHDMLMIDEDGTVRDALGYTYPFLNPPTTKRPPGRPRNGESSLNS</sequence>
<comment type="caution">
    <text evidence="2">The sequence shown here is derived from an EMBL/GenBank/DDBJ whole genome shotgun (WGS) entry which is preliminary data.</text>
</comment>
<name>A0A438G4W6_VITVI</name>
<dbReference type="EMBL" id="QGNW01000596">
    <property type="protein sequence ID" value="RVW67254.1"/>
    <property type="molecule type" value="Genomic_DNA"/>
</dbReference>
<feature type="region of interest" description="Disordered" evidence="1">
    <location>
        <begin position="158"/>
        <end position="179"/>
    </location>
</feature>
<dbReference type="Proteomes" id="UP000288805">
    <property type="component" value="Unassembled WGS sequence"/>
</dbReference>
<protein>
    <recommendedName>
        <fullName evidence="4">Zinc finger PMZ-type domain-containing protein</fullName>
    </recommendedName>
</protein>
<reference evidence="2 3" key="1">
    <citation type="journal article" date="2018" name="PLoS Genet.">
        <title>Population sequencing reveals clonal diversity and ancestral inbreeding in the grapevine cultivar Chardonnay.</title>
        <authorList>
            <person name="Roach M.J."/>
            <person name="Johnson D.L."/>
            <person name="Bohlmann J."/>
            <person name="van Vuuren H.J."/>
            <person name="Jones S.J."/>
            <person name="Pretorius I.S."/>
            <person name="Schmidt S.A."/>
            <person name="Borneman A.R."/>
        </authorList>
    </citation>
    <scope>NUCLEOTIDE SEQUENCE [LARGE SCALE GENOMIC DNA]</scope>
    <source>
        <strain evidence="3">cv. Chardonnay</strain>
        <tissue evidence="2">Leaf</tissue>
    </source>
</reference>
<evidence type="ECO:0000313" key="3">
    <source>
        <dbReference type="Proteomes" id="UP000288805"/>
    </source>
</evidence>
<proteinExistence type="predicted"/>
<evidence type="ECO:0000256" key="1">
    <source>
        <dbReference type="SAM" id="MobiDB-lite"/>
    </source>
</evidence>
<evidence type="ECO:0008006" key="4">
    <source>
        <dbReference type="Google" id="ProtNLM"/>
    </source>
</evidence>
<evidence type="ECO:0000313" key="2">
    <source>
        <dbReference type="EMBL" id="RVW67254.1"/>
    </source>
</evidence>
<dbReference type="AlphaFoldDB" id="A0A438G4W6"/>
<accession>A0A438G4W6</accession>
<organism evidence="2 3">
    <name type="scientific">Vitis vinifera</name>
    <name type="common">Grape</name>
    <dbReference type="NCBI Taxonomy" id="29760"/>
    <lineage>
        <taxon>Eukaryota</taxon>
        <taxon>Viridiplantae</taxon>
        <taxon>Streptophyta</taxon>
        <taxon>Embryophyta</taxon>
        <taxon>Tracheophyta</taxon>
        <taxon>Spermatophyta</taxon>
        <taxon>Magnoliopsida</taxon>
        <taxon>eudicotyledons</taxon>
        <taxon>Gunneridae</taxon>
        <taxon>Pentapetalae</taxon>
        <taxon>rosids</taxon>
        <taxon>Vitales</taxon>
        <taxon>Vitaceae</taxon>
        <taxon>Viteae</taxon>
        <taxon>Vitis</taxon>
    </lineage>
</organism>
<gene>
    <name evidence="2" type="ORF">CK203_063321</name>
</gene>